<dbReference type="Pfam" id="PF01189">
    <property type="entry name" value="Methyltr_RsmB-F"/>
    <property type="match status" value="1"/>
</dbReference>
<dbReference type="PROSITE" id="PS51686">
    <property type="entry name" value="SAM_MT_RSMB_NOP"/>
    <property type="match status" value="1"/>
</dbReference>
<dbReference type="GO" id="GO:0008757">
    <property type="term" value="F:S-adenosylmethionine-dependent methyltransferase activity"/>
    <property type="evidence" value="ECO:0007669"/>
    <property type="project" value="InterPro"/>
</dbReference>
<feature type="binding site" evidence="7">
    <location>
        <position position="160"/>
    </location>
    <ligand>
        <name>S-adenosyl-L-methionine</name>
        <dbReference type="ChEBI" id="CHEBI:59789"/>
    </ligand>
</feature>
<dbReference type="GO" id="GO:0001510">
    <property type="term" value="P:RNA methylation"/>
    <property type="evidence" value="ECO:0007669"/>
    <property type="project" value="InterPro"/>
</dbReference>
<dbReference type="Pfam" id="PF13636">
    <property type="entry name" value="Methyltranf_PUA"/>
    <property type="match status" value="1"/>
</dbReference>
<dbReference type="InterPro" id="IPR018314">
    <property type="entry name" value="RsmB/NOL1/NOP2-like_CS"/>
</dbReference>
<dbReference type="AlphaFoldDB" id="A0A1M4WV48"/>
<dbReference type="PANTHER" id="PTHR22807:SF30">
    <property type="entry name" value="28S RRNA (CYTOSINE(4447)-C(5))-METHYLTRANSFERASE-RELATED"/>
    <property type="match status" value="1"/>
</dbReference>
<dbReference type="OrthoDB" id="9810297at2"/>
<accession>A0A1M4WV48</accession>
<dbReference type="InterPro" id="IPR001678">
    <property type="entry name" value="MeTrfase_RsmB-F_NOP2_dom"/>
</dbReference>
<dbReference type="PANTHER" id="PTHR22807">
    <property type="entry name" value="NOP2 YEAST -RELATED NOL1/NOP2/FMU SUN DOMAIN-CONTAINING"/>
    <property type="match status" value="1"/>
</dbReference>
<feature type="binding site" evidence="7">
    <location>
        <position position="133"/>
    </location>
    <ligand>
        <name>S-adenosyl-L-methionine</name>
        <dbReference type="ChEBI" id="CHEBI:59789"/>
    </ligand>
</feature>
<dbReference type="InterPro" id="IPR029063">
    <property type="entry name" value="SAM-dependent_MTases_sf"/>
</dbReference>
<feature type="binding site" evidence="7">
    <location>
        <position position="178"/>
    </location>
    <ligand>
        <name>S-adenosyl-L-methionine</name>
        <dbReference type="ChEBI" id="CHEBI:59789"/>
    </ligand>
</feature>
<feature type="binding site" evidence="7">
    <location>
        <begin position="109"/>
        <end position="115"/>
    </location>
    <ligand>
        <name>S-adenosyl-L-methionine</name>
        <dbReference type="ChEBI" id="CHEBI:59789"/>
    </ligand>
</feature>
<dbReference type="PROSITE" id="PS01153">
    <property type="entry name" value="NOL1_NOP2_SUN"/>
    <property type="match status" value="1"/>
</dbReference>
<evidence type="ECO:0000256" key="4">
    <source>
        <dbReference type="ARBA" id="ARBA00022679"/>
    </source>
</evidence>
<dbReference type="InterPro" id="IPR027391">
    <property type="entry name" value="Nol1_Nop2_Fmu_2"/>
</dbReference>
<dbReference type="GO" id="GO:0003723">
    <property type="term" value="F:RNA binding"/>
    <property type="evidence" value="ECO:0007669"/>
    <property type="project" value="UniProtKB-UniRule"/>
</dbReference>
<protein>
    <submittedName>
        <fullName evidence="9">NOL1/NOP2/sun family putative RNA methylase</fullName>
    </submittedName>
</protein>
<dbReference type="SUPFAM" id="SSF53335">
    <property type="entry name" value="S-adenosyl-L-methionine-dependent methyltransferases"/>
    <property type="match status" value="1"/>
</dbReference>
<reference evidence="9 10" key="1">
    <citation type="submission" date="2016-11" db="EMBL/GenBank/DDBJ databases">
        <authorList>
            <person name="Jaros S."/>
            <person name="Januszkiewicz K."/>
            <person name="Wedrychowicz H."/>
        </authorList>
    </citation>
    <scope>NUCLEOTIDE SEQUENCE [LARGE SCALE GENOMIC DNA]</scope>
    <source>
        <strain evidence="9 10">DSM 17459</strain>
    </source>
</reference>
<dbReference type="Gene3D" id="3.30.70.1170">
    <property type="entry name" value="Sun protein, domain 3"/>
    <property type="match status" value="1"/>
</dbReference>
<feature type="active site" description="Nucleophile" evidence="7">
    <location>
        <position position="231"/>
    </location>
</feature>
<gene>
    <name evidence="9" type="ORF">SAMN02745158_01741</name>
</gene>
<dbReference type="GO" id="GO:0008173">
    <property type="term" value="F:RNA methyltransferase activity"/>
    <property type="evidence" value="ECO:0007669"/>
    <property type="project" value="InterPro"/>
</dbReference>
<dbReference type="CDD" id="cd02440">
    <property type="entry name" value="AdoMet_MTases"/>
    <property type="match status" value="1"/>
</dbReference>
<dbReference type="Pfam" id="PF17126">
    <property type="entry name" value="RsmF_methylt_CI"/>
    <property type="match status" value="1"/>
</dbReference>
<proteinExistence type="inferred from homology"/>
<dbReference type="RefSeq" id="WP_072850950.1">
    <property type="nucleotide sequence ID" value="NZ_FQVI01000007.1"/>
</dbReference>
<evidence type="ECO:0000256" key="2">
    <source>
        <dbReference type="ARBA" id="ARBA00022490"/>
    </source>
</evidence>
<feature type="domain" description="SAM-dependent MTase RsmB/NOP-type" evidence="8">
    <location>
        <begin position="15"/>
        <end position="293"/>
    </location>
</feature>
<dbReference type="InterPro" id="IPR031340">
    <property type="entry name" value="RsmF_methylt_CI"/>
</dbReference>
<dbReference type="InterPro" id="IPR031341">
    <property type="entry name" value="Methyltr_RsmF_N"/>
</dbReference>
<evidence type="ECO:0000256" key="1">
    <source>
        <dbReference type="ARBA" id="ARBA00007494"/>
    </source>
</evidence>
<name>A0A1M4WV48_9CLOT</name>
<evidence type="ECO:0000256" key="6">
    <source>
        <dbReference type="ARBA" id="ARBA00022884"/>
    </source>
</evidence>
<keyword evidence="5 7" id="KW-0949">S-adenosyl-L-methionine</keyword>
<keyword evidence="2" id="KW-0963">Cytoplasm</keyword>
<dbReference type="CDD" id="cd21147">
    <property type="entry name" value="RsmF_methylt_CTD1"/>
    <property type="match status" value="1"/>
</dbReference>
<dbReference type="STRING" id="1122155.SAMN02745158_01741"/>
<dbReference type="InterPro" id="IPR049560">
    <property type="entry name" value="MeTrfase_RsmB-F_NOP2_cat"/>
</dbReference>
<dbReference type="PRINTS" id="PR02008">
    <property type="entry name" value="RCMTFAMILY"/>
</dbReference>
<dbReference type="InterPro" id="IPR011023">
    <property type="entry name" value="Nop2p"/>
</dbReference>
<evidence type="ECO:0000313" key="10">
    <source>
        <dbReference type="Proteomes" id="UP000184245"/>
    </source>
</evidence>
<dbReference type="Pfam" id="PF17125">
    <property type="entry name" value="Methyltr_RsmF_N"/>
    <property type="match status" value="1"/>
</dbReference>
<sequence>MELPMKYTESMRNLLREEFESYLETFEKPVRLGLRINQNKVTGEEWEKISPFSLEKVPWIPNGYYYKEEEKPSRHPYYYAGLYYLQEPSAMTPASRLPVEEGDTVLDLCAAPGGKATELGARLKGSGMLVANDISSSRAKALLKNLELMGLWNCYVTCEDPVKLQQQLPCFFDKILVDAPCSGEGMFRRRPEMAREWEEKGPSEYSSVQKELVLAAAAMLKPGGMLLYSTCTFSREENEEVIHFLLEKAPDLSLEEIVPYEGFSPGVGLSSCVRIFPHKMNGEGHFMALLKKAGESHKPITAARGQGTGKAIPAEVREFLQGISCPFEQDRFYMVQDKVYYLPAGSGMPGRLRYLRTGLYLGERKKNRFEPAQALAMALKREEYDSSINLSSGDERTLRYLKGETIEVSDLHAPRKKGWQLVCVDGFPLGWGKLSGGMLKNKYYPGWRWQ</sequence>
<evidence type="ECO:0000259" key="8">
    <source>
        <dbReference type="PROSITE" id="PS51686"/>
    </source>
</evidence>
<dbReference type="InterPro" id="IPR023267">
    <property type="entry name" value="RCMT"/>
</dbReference>
<evidence type="ECO:0000256" key="3">
    <source>
        <dbReference type="ARBA" id="ARBA00022603"/>
    </source>
</evidence>
<keyword evidence="4 7" id="KW-0808">Transferase</keyword>
<keyword evidence="3 7" id="KW-0489">Methyltransferase</keyword>
<keyword evidence="10" id="KW-1185">Reference proteome</keyword>
<comment type="similarity">
    <text evidence="1 7">Belongs to the class I-like SAM-binding methyltransferase superfamily. RsmB/NOP family.</text>
</comment>
<dbReference type="NCBIfam" id="TIGR00446">
    <property type="entry name" value="nop2p"/>
    <property type="match status" value="1"/>
</dbReference>
<evidence type="ECO:0000256" key="7">
    <source>
        <dbReference type="PROSITE-ProRule" id="PRU01023"/>
    </source>
</evidence>
<dbReference type="Gene3D" id="2.30.130.60">
    <property type="match status" value="1"/>
</dbReference>
<dbReference type="Proteomes" id="UP000184245">
    <property type="component" value="Unassembled WGS sequence"/>
</dbReference>
<dbReference type="Gene3D" id="3.40.50.150">
    <property type="entry name" value="Vaccinia Virus protein VP39"/>
    <property type="match status" value="1"/>
</dbReference>
<evidence type="ECO:0000313" key="9">
    <source>
        <dbReference type="EMBL" id="SHE85090.1"/>
    </source>
</evidence>
<keyword evidence="6 7" id="KW-0694">RNA-binding</keyword>
<dbReference type="EMBL" id="FQVI01000007">
    <property type="protein sequence ID" value="SHE85090.1"/>
    <property type="molecule type" value="Genomic_DNA"/>
</dbReference>
<evidence type="ECO:0000256" key="5">
    <source>
        <dbReference type="ARBA" id="ARBA00022691"/>
    </source>
</evidence>
<dbReference type="GO" id="GO:0006396">
    <property type="term" value="P:RNA processing"/>
    <property type="evidence" value="ECO:0007669"/>
    <property type="project" value="InterPro"/>
</dbReference>
<organism evidence="9 10">
    <name type="scientific">Lactonifactor longoviformis DSM 17459</name>
    <dbReference type="NCBI Taxonomy" id="1122155"/>
    <lineage>
        <taxon>Bacteria</taxon>
        <taxon>Bacillati</taxon>
        <taxon>Bacillota</taxon>
        <taxon>Clostridia</taxon>
        <taxon>Eubacteriales</taxon>
        <taxon>Clostridiaceae</taxon>
        <taxon>Lactonifactor</taxon>
    </lineage>
</organism>